<evidence type="ECO:0000256" key="1">
    <source>
        <dbReference type="ARBA" id="ARBA00022729"/>
    </source>
</evidence>
<keyword evidence="1" id="KW-0732">Signal</keyword>
<dbReference type="GeneID" id="93268766"/>
<dbReference type="Pfam" id="PF19258">
    <property type="entry name" value="KxYKxGKxW_sig"/>
    <property type="match status" value="1"/>
</dbReference>
<dbReference type="AlphaFoldDB" id="A0ABD7ZC27"/>
<evidence type="ECO:0000313" key="2">
    <source>
        <dbReference type="EMBL" id="WLV84559.1"/>
    </source>
</evidence>
<gene>
    <name evidence="2" type="ORF">LACZS2_001035</name>
</gene>
<dbReference type="EMBL" id="CP132485">
    <property type="protein sequence ID" value="WLV84559.1"/>
    <property type="molecule type" value="Genomic_DNA"/>
</dbReference>
<reference evidence="2 3" key="1">
    <citation type="submission" date="2023-08" db="EMBL/GenBank/DDBJ databases">
        <authorList>
            <person name="Buchebner-Jance M."/>
        </authorList>
    </citation>
    <scope>NUCLEOTIDE SEQUENCE [LARGE SCALE GENOMIC DNA]</scope>
    <source>
        <strain evidence="2 3">NCIMB 15475</strain>
    </source>
</reference>
<dbReference type="RefSeq" id="WP_083311582.1">
    <property type="nucleotide sequence ID" value="NZ_CP132484.1"/>
</dbReference>
<name>A0ABD7ZC27_LACZE</name>
<proteinExistence type="predicted"/>
<evidence type="ECO:0000313" key="3">
    <source>
        <dbReference type="Proteomes" id="UP001229832"/>
    </source>
</evidence>
<dbReference type="Proteomes" id="UP001229832">
    <property type="component" value="Chromosome"/>
</dbReference>
<dbReference type="NCBIfam" id="TIGR03715">
    <property type="entry name" value="KxYKxGKxW"/>
    <property type="match status" value="1"/>
</dbReference>
<keyword evidence="3" id="KW-1185">Reference proteome</keyword>
<dbReference type="InterPro" id="IPR022263">
    <property type="entry name" value="KxYKxGKxW"/>
</dbReference>
<accession>A0ABD7ZC27</accession>
<organism evidence="2 3">
    <name type="scientific">Lacticaseibacillus zeae subsp. silagei</name>
    <dbReference type="NCBI Taxonomy" id="3068307"/>
    <lineage>
        <taxon>Bacteria</taxon>
        <taxon>Bacillati</taxon>
        <taxon>Bacillota</taxon>
        <taxon>Bacilli</taxon>
        <taxon>Lactobacillales</taxon>
        <taxon>Lactobacillaceae</taxon>
        <taxon>Lacticaseibacillus</taxon>
    </lineage>
</organism>
<sequence>MAFINLKRNKNVKETNFKMYKDGKHWVFASMFVLALGLGSAQVSQTQQVLADDSVAQQPGCRTKYKGRYRIGSQSKYRFNC</sequence>
<protein>
    <submittedName>
        <fullName evidence="2">KxYKxGKxW signal peptide domain-containing protein</fullName>
    </submittedName>
</protein>